<name>A0AAV5FA99_ELECO</name>
<protein>
    <recommendedName>
        <fullName evidence="2">Retrotransposon gag domain-containing protein</fullName>
    </recommendedName>
</protein>
<accession>A0AAV5FA99</accession>
<evidence type="ECO:0000313" key="4">
    <source>
        <dbReference type="EMBL" id="GJN31789.1"/>
    </source>
</evidence>
<dbReference type="Pfam" id="PF03732">
    <property type="entry name" value="Retrotrans_gag"/>
    <property type="match status" value="1"/>
</dbReference>
<evidence type="ECO:0000256" key="1">
    <source>
        <dbReference type="SAM" id="MobiDB-lite"/>
    </source>
</evidence>
<feature type="region of interest" description="Disordered" evidence="1">
    <location>
        <begin position="158"/>
        <end position="202"/>
    </location>
</feature>
<feature type="compositionally biased region" description="Basic and acidic residues" evidence="1">
    <location>
        <begin position="173"/>
        <end position="185"/>
    </location>
</feature>
<reference evidence="4" key="2">
    <citation type="submission" date="2021-12" db="EMBL/GenBank/DDBJ databases">
        <title>Resequencing data analysis of finger millet.</title>
        <authorList>
            <person name="Hatakeyama M."/>
            <person name="Aluri S."/>
            <person name="Balachadran M.T."/>
            <person name="Sivarajan S.R."/>
            <person name="Poveda L."/>
            <person name="Shimizu-Inatsugi R."/>
            <person name="Schlapbach R."/>
            <person name="Sreeman S.M."/>
            <person name="Shimizu K.K."/>
        </authorList>
    </citation>
    <scope>NUCLEOTIDE SEQUENCE</scope>
</reference>
<proteinExistence type="predicted"/>
<dbReference type="PANTHER" id="PTHR33223">
    <property type="entry name" value="CCHC-TYPE DOMAIN-CONTAINING PROTEIN"/>
    <property type="match status" value="1"/>
</dbReference>
<evidence type="ECO:0000313" key="5">
    <source>
        <dbReference type="Proteomes" id="UP001054889"/>
    </source>
</evidence>
<dbReference type="AlphaFoldDB" id="A0AAV5FA99"/>
<dbReference type="PANTHER" id="PTHR33223:SF8">
    <property type="entry name" value="OS04G0172440 PROTEIN"/>
    <property type="match status" value="1"/>
</dbReference>
<keyword evidence="5" id="KW-1185">Reference proteome</keyword>
<organism evidence="4 5">
    <name type="scientific">Eleusine coracana subsp. coracana</name>
    <dbReference type="NCBI Taxonomy" id="191504"/>
    <lineage>
        <taxon>Eukaryota</taxon>
        <taxon>Viridiplantae</taxon>
        <taxon>Streptophyta</taxon>
        <taxon>Embryophyta</taxon>
        <taxon>Tracheophyta</taxon>
        <taxon>Spermatophyta</taxon>
        <taxon>Magnoliopsida</taxon>
        <taxon>Liliopsida</taxon>
        <taxon>Poales</taxon>
        <taxon>Poaceae</taxon>
        <taxon>PACMAD clade</taxon>
        <taxon>Chloridoideae</taxon>
        <taxon>Cynodonteae</taxon>
        <taxon>Eleusininae</taxon>
        <taxon>Eleusine</taxon>
    </lineage>
</organism>
<reference evidence="4" key="1">
    <citation type="journal article" date="2018" name="DNA Res.">
        <title>Multiple hybrid de novo genome assembly of finger millet, an orphan allotetraploid crop.</title>
        <authorList>
            <person name="Hatakeyama M."/>
            <person name="Aluri S."/>
            <person name="Balachadran M.T."/>
            <person name="Sivarajan S.R."/>
            <person name="Patrignani A."/>
            <person name="Gruter S."/>
            <person name="Poveda L."/>
            <person name="Shimizu-Inatsugi R."/>
            <person name="Baeten J."/>
            <person name="Francoijs K.J."/>
            <person name="Nataraja K.N."/>
            <person name="Reddy Y.A.N."/>
            <person name="Phadnis S."/>
            <person name="Ravikumar R.L."/>
            <person name="Schlapbach R."/>
            <person name="Sreeman S.M."/>
            <person name="Shimizu K.K."/>
        </authorList>
    </citation>
    <scope>NUCLEOTIDE SEQUENCE</scope>
</reference>
<dbReference type="EMBL" id="BQKI01000082">
    <property type="protein sequence ID" value="GJN31772.1"/>
    <property type="molecule type" value="Genomic_DNA"/>
</dbReference>
<dbReference type="Proteomes" id="UP001054889">
    <property type="component" value="Unassembled WGS sequence"/>
</dbReference>
<comment type="caution">
    <text evidence="4">The sequence shown here is derived from an EMBL/GenBank/DDBJ whole genome shotgun (WGS) entry which is preliminary data.</text>
</comment>
<feature type="domain" description="Retrotransposon gag" evidence="2">
    <location>
        <begin position="28"/>
        <end position="117"/>
    </location>
</feature>
<sequence length="253" mass="29071">MDPRDWLHVYSTAIRALDGDNFVMANYLHVCLAPAARTWLTNLPDNSITSWADLCRQLMANFQATFDRPGNHWELGWIKQRDWEPLREYIQRFCRVKNTIPNISDAQVVAAFQGGLHDDDLIKKIGRLDAAGRLSAKELFTMADKYAAGNSALFQVRQYKEATPRNQSGPSDYSKDGDRKRKQDRTVANTERRTRRKPVTQDDFNKMLDGPCLLHDGAHKARECFKLKNFAHHALKVCKERPWIPKGGRKDSD</sequence>
<gene>
    <name evidence="4" type="primary">gb20230</name>
    <name evidence="3" type="synonym">gb20210</name>
    <name evidence="3" type="ORF">PR202_gb20210</name>
    <name evidence="4" type="ORF">PR202_gb20230</name>
</gene>
<evidence type="ECO:0000313" key="3">
    <source>
        <dbReference type="EMBL" id="GJN31772.1"/>
    </source>
</evidence>
<dbReference type="EMBL" id="BQKI01000082">
    <property type="protein sequence ID" value="GJN31789.1"/>
    <property type="molecule type" value="Genomic_DNA"/>
</dbReference>
<evidence type="ECO:0000259" key="2">
    <source>
        <dbReference type="Pfam" id="PF03732"/>
    </source>
</evidence>
<dbReference type="InterPro" id="IPR005162">
    <property type="entry name" value="Retrotrans_gag_dom"/>
</dbReference>